<evidence type="ECO:0000256" key="5">
    <source>
        <dbReference type="SAM" id="MobiDB-lite"/>
    </source>
</evidence>
<dbReference type="InterPro" id="IPR035437">
    <property type="entry name" value="SNase_OB-fold_sf"/>
</dbReference>
<evidence type="ECO:0000256" key="1">
    <source>
        <dbReference type="ARBA" id="ARBA00004496"/>
    </source>
</evidence>
<comment type="caution">
    <text evidence="8">The sequence shown here is derived from an EMBL/GenBank/DDBJ whole genome shotgun (WGS) entry which is preliminary data.</text>
</comment>
<dbReference type="InterPro" id="IPR016071">
    <property type="entry name" value="Staphylococal_nuclease_OB-fold"/>
</dbReference>
<sequence length="927" mass="101693">MASRNQSKPSTPSTNSSPLPASGRGIVKTLISTDTIIIRALKPLANAPPPERVLSLAGIIAPRLGTAKEPEKEEPYAFAAREFLRKLLIGKEVSFRVEYTTTTNTRDFGMVSLPQAIDGETNVSRIMIKEGFAKVKMDSKRPPSDDSAALLLLEEAAKAAGKGMWASKSPTDGLRNLRYNPPEDMKGFLEKYKGVQMNAVIELVRDASTYRLCIFLDDNLSQYLTVMVSGIKAPLLKKDVPGAEDIIEPYAEEAKYFVESRLLQRDVKVILEGAGNSNFVASIIHPAGNIAEALVSEGLAKVVDWTIANVSGGPTKLRAAEAKAKERRIRMWQNFVDKKKSGLNGAEAVFDGIVTKIVTADTIMIAGSEDLSPERKITLSSVRAPRIKEPKEAGYAAEAKEFLRSRLIGHRVHVVIDYIKPAVEGYPDEKECATISVDGQNIAESMIAKGLALTLRHRKDDENRSSAYDSLLIAEEKANKAQKGLHSPKDPPSYRISDASENSTKSKQFLPFLTRAGAVAGIVEHVVAGSRFKVLIPSQNCKITLVLGGIRAPRATGRSGERAEPFGDESLEFATRKCYQRDVEISVEGADKVGGFIGTIWLPGGGSQKQNFAVMLLEAGLATVHEYSAQQSIHGKDLFEAERKSREAKRGIWSLERPEVEEVKEEDPTAMDEESVNEIQAVISDISGGGSFYFQHVGDGTKKLEQLMADFASFHISQQNSIIPFNPNVNDYCAAKYSVDEGWYRARIRKVNPADKTYTVLYMDYGNSETVPLSRLRPLDSKFGVSYLPPQAIEGVLAYLTVPPLDDNEWGMEAYERLRELTENKMLKAKVVGAKKTPTALLLSQADDKTGTINQLLVREGLATVDKVVARRHHALSNGVKRGSNGTTNGHGAASSSVDTLLRAQEDAKRDRVNMWQYGDFTQDDDL</sequence>
<evidence type="ECO:0000256" key="4">
    <source>
        <dbReference type="PIRNR" id="PIRNR017179"/>
    </source>
</evidence>
<feature type="domain" description="TNase-like" evidence="7">
    <location>
        <begin position="21"/>
        <end position="167"/>
    </location>
</feature>
<dbReference type="GO" id="GO:0006402">
    <property type="term" value="P:mRNA catabolic process"/>
    <property type="evidence" value="ECO:0007669"/>
    <property type="project" value="UniProtKB-UniRule"/>
</dbReference>
<dbReference type="SMART" id="SM00333">
    <property type="entry name" value="TUDOR"/>
    <property type="match status" value="1"/>
</dbReference>
<feature type="domain" description="TNase-like" evidence="7">
    <location>
        <begin position="517"/>
        <end position="655"/>
    </location>
</feature>
<dbReference type="GO" id="GO:0003723">
    <property type="term" value="F:RNA binding"/>
    <property type="evidence" value="ECO:0007669"/>
    <property type="project" value="UniProtKB-UniRule"/>
</dbReference>
<dbReference type="PANTHER" id="PTHR12302:SF2">
    <property type="entry name" value="STAPHYLOCOCCAL NUCLEASE DOMAIN-CONTAINING PROTEIN 1"/>
    <property type="match status" value="1"/>
</dbReference>
<dbReference type="FunFam" id="2.40.50.90:FF:000002">
    <property type="entry name" value="Staphylococcal nuclease domain-containing protein"/>
    <property type="match status" value="1"/>
</dbReference>
<dbReference type="GO" id="GO:0031047">
    <property type="term" value="P:regulatory ncRNA-mediated gene silencing"/>
    <property type="evidence" value="ECO:0007669"/>
    <property type="project" value="UniProtKB-UniRule"/>
</dbReference>
<evidence type="ECO:0000259" key="7">
    <source>
        <dbReference type="PROSITE" id="PS50830"/>
    </source>
</evidence>
<dbReference type="STRING" id="1806994.A0A507C1S1"/>
<feature type="region of interest" description="Disordered" evidence="5">
    <location>
        <begin position="1"/>
        <end position="23"/>
    </location>
</feature>
<dbReference type="EMBL" id="QEAO01000008">
    <property type="protein sequence ID" value="TPX35480.1"/>
    <property type="molecule type" value="Genomic_DNA"/>
</dbReference>
<dbReference type="Gene3D" id="2.30.30.140">
    <property type="match status" value="1"/>
</dbReference>
<name>A0A507C1S1_9FUNG</name>
<evidence type="ECO:0000313" key="8">
    <source>
        <dbReference type="EMBL" id="TPX35480.1"/>
    </source>
</evidence>
<keyword evidence="2 4" id="KW-0963">Cytoplasm</keyword>
<organism evidence="8 9">
    <name type="scientific">Synchytrium microbalum</name>
    <dbReference type="NCBI Taxonomy" id="1806994"/>
    <lineage>
        <taxon>Eukaryota</taxon>
        <taxon>Fungi</taxon>
        <taxon>Fungi incertae sedis</taxon>
        <taxon>Chytridiomycota</taxon>
        <taxon>Chytridiomycota incertae sedis</taxon>
        <taxon>Chytridiomycetes</taxon>
        <taxon>Synchytriales</taxon>
        <taxon>Synchytriaceae</taxon>
        <taxon>Synchytrium</taxon>
    </lineage>
</organism>
<dbReference type="Pfam" id="PF00565">
    <property type="entry name" value="SNase"/>
    <property type="match status" value="4"/>
</dbReference>
<dbReference type="GO" id="GO:0005634">
    <property type="term" value="C:nucleus"/>
    <property type="evidence" value="ECO:0007669"/>
    <property type="project" value="TreeGrafter"/>
</dbReference>
<dbReference type="GO" id="GO:0004518">
    <property type="term" value="F:nuclease activity"/>
    <property type="evidence" value="ECO:0007669"/>
    <property type="project" value="TreeGrafter"/>
</dbReference>
<evidence type="ECO:0000256" key="2">
    <source>
        <dbReference type="ARBA" id="ARBA00022490"/>
    </source>
</evidence>
<accession>A0A507C1S1</accession>
<evidence type="ECO:0000256" key="3">
    <source>
        <dbReference type="ARBA" id="ARBA00022737"/>
    </source>
</evidence>
<comment type="subcellular location">
    <subcellularLocation>
        <location evidence="1 4">Cytoplasm</location>
    </subcellularLocation>
</comment>
<protein>
    <recommendedName>
        <fullName evidence="10">Micrococcal nuclease</fullName>
    </recommendedName>
</protein>
<dbReference type="GeneID" id="42003376"/>
<feature type="domain" description="TNase-like" evidence="7">
    <location>
        <begin position="195"/>
        <end position="334"/>
    </location>
</feature>
<keyword evidence="9" id="KW-1185">Reference proteome</keyword>
<dbReference type="OrthoDB" id="10023235at2759"/>
<dbReference type="RefSeq" id="XP_031025953.1">
    <property type="nucleotide sequence ID" value="XM_031168079.1"/>
</dbReference>
<feature type="compositionally biased region" description="Polar residues" evidence="5">
    <location>
        <begin position="884"/>
        <end position="898"/>
    </location>
</feature>
<dbReference type="GO" id="GO:0031332">
    <property type="term" value="C:RNAi effector complex"/>
    <property type="evidence" value="ECO:0007669"/>
    <property type="project" value="InterPro"/>
</dbReference>
<proteinExistence type="predicted"/>
<dbReference type="AlphaFoldDB" id="A0A507C1S1"/>
<dbReference type="SUPFAM" id="SSF63748">
    <property type="entry name" value="Tudor/PWWP/MBT"/>
    <property type="match status" value="1"/>
</dbReference>
<dbReference type="InterPro" id="IPR016685">
    <property type="entry name" value="Silence_cplx_Nase-comp_TudorSN"/>
</dbReference>
<keyword evidence="3" id="KW-0677">Repeat</keyword>
<dbReference type="Gene3D" id="2.40.50.90">
    <property type="match status" value="5"/>
</dbReference>
<gene>
    <name evidence="8" type="ORF">SmJEL517_g02151</name>
</gene>
<feature type="compositionally biased region" description="Low complexity" evidence="5">
    <location>
        <begin position="7"/>
        <end position="22"/>
    </location>
</feature>
<dbReference type="PROSITE" id="PS50830">
    <property type="entry name" value="TNASE_3"/>
    <property type="match status" value="4"/>
</dbReference>
<dbReference type="PROSITE" id="PS50304">
    <property type="entry name" value="TUDOR"/>
    <property type="match status" value="1"/>
</dbReference>
<reference evidence="8 9" key="1">
    <citation type="journal article" date="2019" name="Sci. Rep.">
        <title>Comparative genomics of chytrid fungi reveal insights into the obligate biotrophic and pathogenic lifestyle of Synchytrium endobioticum.</title>
        <authorList>
            <person name="van de Vossenberg B.T.L.H."/>
            <person name="Warris S."/>
            <person name="Nguyen H.D.T."/>
            <person name="van Gent-Pelzer M.P.E."/>
            <person name="Joly D.L."/>
            <person name="van de Geest H.C."/>
            <person name="Bonants P.J.M."/>
            <person name="Smith D.S."/>
            <person name="Levesque C.A."/>
            <person name="van der Lee T.A.J."/>
        </authorList>
    </citation>
    <scope>NUCLEOTIDE SEQUENCE [LARGE SCALE GENOMIC DNA]</scope>
    <source>
        <strain evidence="8 9">JEL517</strain>
    </source>
</reference>
<feature type="region of interest" description="Disordered" evidence="5">
    <location>
        <begin position="877"/>
        <end position="898"/>
    </location>
</feature>
<dbReference type="FunFam" id="2.30.30.140:FF:000018">
    <property type="entry name" value="Serine/threonine-protein kinase 31"/>
    <property type="match status" value="1"/>
</dbReference>
<evidence type="ECO:0008006" key="10">
    <source>
        <dbReference type="Google" id="ProtNLM"/>
    </source>
</evidence>
<dbReference type="PIRSF" id="PIRSF017179">
    <property type="entry name" value="RISC-Tudor-SN"/>
    <property type="match status" value="1"/>
</dbReference>
<feature type="region of interest" description="Disordered" evidence="5">
    <location>
        <begin position="479"/>
        <end position="502"/>
    </location>
</feature>
<dbReference type="SMART" id="SM00318">
    <property type="entry name" value="SNc"/>
    <property type="match status" value="5"/>
</dbReference>
<feature type="domain" description="Tudor" evidence="6">
    <location>
        <begin position="726"/>
        <end position="786"/>
    </location>
</feature>
<dbReference type="SUPFAM" id="SSF50199">
    <property type="entry name" value="Staphylococcal nuclease"/>
    <property type="match status" value="5"/>
</dbReference>
<dbReference type="GO" id="GO:0005829">
    <property type="term" value="C:cytosol"/>
    <property type="evidence" value="ECO:0007669"/>
    <property type="project" value="UniProtKB-UniRule"/>
</dbReference>
<dbReference type="PANTHER" id="PTHR12302">
    <property type="entry name" value="EBNA2 BINDING PROTEIN P100"/>
    <property type="match status" value="1"/>
</dbReference>
<dbReference type="CDD" id="cd00175">
    <property type="entry name" value="SNc"/>
    <property type="match status" value="1"/>
</dbReference>
<feature type="domain" description="TNase-like" evidence="7">
    <location>
        <begin position="348"/>
        <end position="488"/>
    </location>
</feature>
<dbReference type="Proteomes" id="UP000319731">
    <property type="component" value="Unassembled WGS sequence"/>
</dbReference>
<dbReference type="InterPro" id="IPR002999">
    <property type="entry name" value="Tudor"/>
</dbReference>
<dbReference type="Pfam" id="PF00567">
    <property type="entry name" value="TUDOR"/>
    <property type="match status" value="1"/>
</dbReference>
<evidence type="ECO:0000259" key="6">
    <source>
        <dbReference type="PROSITE" id="PS50304"/>
    </source>
</evidence>
<evidence type="ECO:0000313" key="9">
    <source>
        <dbReference type="Proteomes" id="UP000319731"/>
    </source>
</evidence>